<comment type="caution">
    <text evidence="3">The sequence shown here is derived from an EMBL/GenBank/DDBJ whole genome shotgun (WGS) entry which is preliminary data.</text>
</comment>
<feature type="domain" description="DUF3644" evidence="1">
    <location>
        <begin position="8"/>
        <end position="177"/>
    </location>
</feature>
<dbReference type="Proteomes" id="UP001213042">
    <property type="component" value="Unassembled WGS sequence"/>
</dbReference>
<dbReference type="InterPro" id="IPR049530">
    <property type="entry name" value="EC042_2821"/>
</dbReference>
<dbReference type="Proteomes" id="UP001206236">
    <property type="component" value="Unassembled WGS sequence"/>
</dbReference>
<proteinExistence type="predicted"/>
<reference evidence="4" key="2">
    <citation type="submission" date="2023-01" db="EMBL/GenBank/DDBJ databases">
        <title>Human gut microbiome strain richness.</title>
        <authorList>
            <person name="Chen-Liaw A."/>
        </authorList>
    </citation>
    <scope>NUCLEOTIDE SEQUENCE</scope>
    <source>
        <strain evidence="4">D43st1_D9_D43t1_170807</strain>
    </source>
</reference>
<evidence type="ECO:0000313" key="5">
    <source>
        <dbReference type="Proteomes" id="UP001206236"/>
    </source>
</evidence>
<dbReference type="Pfam" id="PF12358">
    <property type="entry name" value="DUF3644"/>
    <property type="match status" value="1"/>
</dbReference>
<gene>
    <name evidence="3" type="ORF">NE632_08530</name>
    <name evidence="4" type="ORF">PNW00_06235</name>
</gene>
<sequence length="330" mass="38993">MNILVDKLTDKSKEAFIMAIEVYNKPSIKYRVEGFSFFICNAWELMLKAHMINTFGNESVYYKDNPNRTITLELCVKKIFTNDKDPLRRNLEKIIELRNMSTHFITEEYEMVYIPLFQATVFNFIEKMQAFHNIDMTEIIPQNFLTLTVSYNTIDNDEIRAKYPPEIAERLIGTNEELTPIIDENNSHFAIRVNHHYYITKKKDEASAVVRIDNSADKEIKIVKQMQNPNDTYKFTAKKCCSEINKKLEKANITMKFNMYHFNLFCKHYEIKGNDKLCFVSRMFSQPQYSYSLQTIDFIVDEIKKDPEHIIQNLKERLQKNKSTPGAKEF</sequence>
<evidence type="ECO:0000259" key="2">
    <source>
        <dbReference type="Pfam" id="PF18740"/>
    </source>
</evidence>
<dbReference type="AlphaFoldDB" id="A0AAW5KS28"/>
<dbReference type="EMBL" id="JANGCN010000017">
    <property type="protein sequence ID" value="MCQ5153357.1"/>
    <property type="molecule type" value="Genomic_DNA"/>
</dbReference>
<feature type="domain" description="EC042-2821-like Restriction Endonuclease-like" evidence="2">
    <location>
        <begin position="228"/>
        <end position="315"/>
    </location>
</feature>
<dbReference type="EMBL" id="JAQMLU010000008">
    <property type="protein sequence ID" value="MDB8750044.1"/>
    <property type="molecule type" value="Genomic_DNA"/>
</dbReference>
<evidence type="ECO:0000313" key="4">
    <source>
        <dbReference type="EMBL" id="MDB8750044.1"/>
    </source>
</evidence>
<protein>
    <submittedName>
        <fullName evidence="3">DUF3644 domain-containing protein</fullName>
    </submittedName>
</protein>
<dbReference type="RefSeq" id="WP_243271221.1">
    <property type="nucleotide sequence ID" value="NZ_JADMWL010000008.1"/>
</dbReference>
<name>A0AAW5KS28_9FIRM</name>
<reference evidence="3" key="1">
    <citation type="submission" date="2022-06" db="EMBL/GenBank/DDBJ databases">
        <title>Isolation of gut microbiota from human fecal samples.</title>
        <authorList>
            <person name="Pamer E.G."/>
            <person name="Barat B."/>
            <person name="Waligurski E."/>
            <person name="Medina S."/>
            <person name="Paddock L."/>
            <person name="Mostad J."/>
        </authorList>
    </citation>
    <scope>NUCLEOTIDE SEQUENCE</scope>
    <source>
        <strain evidence="3">DFI.5.57</strain>
    </source>
</reference>
<evidence type="ECO:0000259" key="1">
    <source>
        <dbReference type="Pfam" id="PF12358"/>
    </source>
</evidence>
<dbReference type="Pfam" id="PF18740">
    <property type="entry name" value="EC042_2821"/>
    <property type="match status" value="1"/>
</dbReference>
<accession>A0AAW5KS28</accession>
<evidence type="ECO:0000313" key="3">
    <source>
        <dbReference type="EMBL" id="MCQ5153357.1"/>
    </source>
</evidence>
<dbReference type="InterPro" id="IPR022104">
    <property type="entry name" value="DUF3644"/>
</dbReference>
<organism evidence="3 5">
    <name type="scientific">Ruminococcus bicirculans</name>
    <name type="common">ex Wegman et al. 2014</name>
    <dbReference type="NCBI Taxonomy" id="1160721"/>
    <lineage>
        <taxon>Bacteria</taxon>
        <taxon>Bacillati</taxon>
        <taxon>Bacillota</taxon>
        <taxon>Clostridia</taxon>
        <taxon>Eubacteriales</taxon>
        <taxon>Oscillospiraceae</taxon>
        <taxon>Ruminococcus</taxon>
    </lineage>
</organism>